<dbReference type="Pfam" id="PF07727">
    <property type="entry name" value="RVT_2"/>
    <property type="match status" value="1"/>
</dbReference>
<dbReference type="OrthoDB" id="447273at2759"/>
<evidence type="ECO:0000259" key="1">
    <source>
        <dbReference type="Pfam" id="PF07727"/>
    </source>
</evidence>
<evidence type="ECO:0000313" key="3">
    <source>
        <dbReference type="Proteomes" id="UP001165121"/>
    </source>
</evidence>
<dbReference type="SUPFAM" id="SSF56672">
    <property type="entry name" value="DNA/RNA polymerases"/>
    <property type="match status" value="1"/>
</dbReference>
<gene>
    <name evidence="2" type="ORF">Pfra01_000916700</name>
</gene>
<dbReference type="AlphaFoldDB" id="A0A9W7CQX3"/>
<dbReference type="EMBL" id="BSXT01000845">
    <property type="protein sequence ID" value="GMF35038.1"/>
    <property type="molecule type" value="Genomic_DNA"/>
</dbReference>
<dbReference type="PANTHER" id="PTHR11439">
    <property type="entry name" value="GAG-POL-RELATED RETROTRANSPOSON"/>
    <property type="match status" value="1"/>
</dbReference>
<sequence length="373" mass="41347">MGVPTQTLADGSIDKYRTRLVTKGFAQQYGVDYMETFSPVIRHDSIRTTLALAVQLHWGHLQLDVQTAFLNSDLDEVIFVTPPTETGDDKVWKLRKVLYGLKQASRAWYETVTKFLCQTGFAQCQSDSGVLVKRTANSIVVVLLYVDDMLTFSDVASELAAFQANITSRFAINKCDASSSFVGMELTGSKAGDMLTIGQQKYTVTVVMRFASSDDRSRPRTPMDSNFQHQVADDMQTIGESIRPAVGSLLYASTVSRPDLTTAARLIAQESEQPTRTVQAAIGRVLGYLARTADMGMVYRRSTKRELQLEVYCDAAFACERKRKSSTGFVVFLSGYFISWGSNETADCHAVDYRIGVCVARRVSAFFAQVYGT</sequence>
<dbReference type="Proteomes" id="UP001165121">
    <property type="component" value="Unassembled WGS sequence"/>
</dbReference>
<dbReference type="InterPro" id="IPR043502">
    <property type="entry name" value="DNA/RNA_pol_sf"/>
</dbReference>
<reference evidence="2" key="1">
    <citation type="submission" date="2023-04" db="EMBL/GenBank/DDBJ databases">
        <title>Phytophthora fragariaefolia NBRC 109709.</title>
        <authorList>
            <person name="Ichikawa N."/>
            <person name="Sato H."/>
            <person name="Tonouchi N."/>
        </authorList>
    </citation>
    <scope>NUCLEOTIDE SEQUENCE</scope>
    <source>
        <strain evidence="2">NBRC 109709</strain>
    </source>
</reference>
<protein>
    <submittedName>
        <fullName evidence="2">Unnamed protein product</fullName>
    </submittedName>
</protein>
<feature type="domain" description="Reverse transcriptase Ty1/copia-type" evidence="1">
    <location>
        <begin position="14"/>
        <end position="214"/>
    </location>
</feature>
<proteinExistence type="predicted"/>
<evidence type="ECO:0000313" key="2">
    <source>
        <dbReference type="EMBL" id="GMF35038.1"/>
    </source>
</evidence>
<organism evidence="2 3">
    <name type="scientific">Phytophthora fragariaefolia</name>
    <dbReference type="NCBI Taxonomy" id="1490495"/>
    <lineage>
        <taxon>Eukaryota</taxon>
        <taxon>Sar</taxon>
        <taxon>Stramenopiles</taxon>
        <taxon>Oomycota</taxon>
        <taxon>Peronosporomycetes</taxon>
        <taxon>Peronosporales</taxon>
        <taxon>Peronosporaceae</taxon>
        <taxon>Phytophthora</taxon>
    </lineage>
</organism>
<accession>A0A9W7CQX3</accession>
<keyword evidence="3" id="KW-1185">Reference proteome</keyword>
<dbReference type="InterPro" id="IPR013103">
    <property type="entry name" value="RVT_2"/>
</dbReference>
<dbReference type="PANTHER" id="PTHR11439:SF467">
    <property type="entry name" value="INTEGRASE CATALYTIC DOMAIN-CONTAINING PROTEIN"/>
    <property type="match status" value="1"/>
</dbReference>
<name>A0A9W7CQX3_9STRA</name>
<comment type="caution">
    <text evidence="2">The sequence shown here is derived from an EMBL/GenBank/DDBJ whole genome shotgun (WGS) entry which is preliminary data.</text>
</comment>